<dbReference type="GO" id="GO:0005634">
    <property type="term" value="C:nucleus"/>
    <property type="evidence" value="ECO:0007669"/>
    <property type="project" value="UniProtKB-SubCell"/>
</dbReference>
<keyword evidence="4" id="KW-0540">Nuclease</keyword>
<dbReference type="Pfam" id="PF13359">
    <property type="entry name" value="DDE_Tnp_4"/>
    <property type="match status" value="1"/>
</dbReference>
<evidence type="ECO:0000256" key="4">
    <source>
        <dbReference type="ARBA" id="ARBA00022722"/>
    </source>
</evidence>
<dbReference type="Proteomes" id="UP001591681">
    <property type="component" value="Unassembled WGS sequence"/>
</dbReference>
<evidence type="ECO:0000259" key="8">
    <source>
        <dbReference type="Pfam" id="PF13359"/>
    </source>
</evidence>
<feature type="domain" description="DDE Tnp4" evidence="8">
    <location>
        <begin position="72"/>
        <end position="188"/>
    </location>
</feature>
<name>A0ABD1K8V5_9TELE</name>
<dbReference type="InterPro" id="IPR027806">
    <property type="entry name" value="HARBI1_dom"/>
</dbReference>
<evidence type="ECO:0000256" key="7">
    <source>
        <dbReference type="ARBA" id="ARBA00023242"/>
    </source>
</evidence>
<dbReference type="GO" id="GO:0046872">
    <property type="term" value="F:metal ion binding"/>
    <property type="evidence" value="ECO:0007669"/>
    <property type="project" value="UniProtKB-KW"/>
</dbReference>
<keyword evidence="6" id="KW-0378">Hydrolase</keyword>
<comment type="cofactor">
    <cofactor evidence="1">
        <name>a divalent metal cation</name>
        <dbReference type="ChEBI" id="CHEBI:60240"/>
    </cofactor>
</comment>
<comment type="subcellular location">
    <subcellularLocation>
        <location evidence="2">Nucleus</location>
    </subcellularLocation>
</comment>
<evidence type="ECO:0000256" key="6">
    <source>
        <dbReference type="ARBA" id="ARBA00022801"/>
    </source>
</evidence>
<proteinExistence type="inferred from homology"/>
<dbReference type="AlphaFoldDB" id="A0ABD1K8V5"/>
<evidence type="ECO:0000256" key="1">
    <source>
        <dbReference type="ARBA" id="ARBA00001968"/>
    </source>
</evidence>
<comment type="similarity">
    <text evidence="3">Belongs to the HARBI1 family.</text>
</comment>
<reference evidence="9 10" key="1">
    <citation type="submission" date="2024-09" db="EMBL/GenBank/DDBJ databases">
        <title>A chromosome-level genome assembly of Gray's grenadier anchovy, Coilia grayii.</title>
        <authorList>
            <person name="Fu Z."/>
        </authorList>
    </citation>
    <scope>NUCLEOTIDE SEQUENCE [LARGE SCALE GENOMIC DNA]</scope>
    <source>
        <strain evidence="9">G4</strain>
        <tissue evidence="9">Muscle</tissue>
    </source>
</reference>
<keyword evidence="10" id="KW-1185">Reference proteome</keyword>
<dbReference type="PANTHER" id="PTHR22930:SF85">
    <property type="entry name" value="GH03217P-RELATED"/>
    <property type="match status" value="1"/>
</dbReference>
<dbReference type="PANTHER" id="PTHR22930">
    <property type="match status" value="1"/>
</dbReference>
<dbReference type="GO" id="GO:0016787">
    <property type="term" value="F:hydrolase activity"/>
    <property type="evidence" value="ECO:0007669"/>
    <property type="project" value="UniProtKB-KW"/>
</dbReference>
<accession>A0ABD1K8V5</accession>
<dbReference type="GO" id="GO:0004518">
    <property type="term" value="F:nuclease activity"/>
    <property type="evidence" value="ECO:0007669"/>
    <property type="project" value="UniProtKB-KW"/>
</dbReference>
<evidence type="ECO:0000313" key="10">
    <source>
        <dbReference type="Proteomes" id="UP001591681"/>
    </source>
</evidence>
<dbReference type="EMBL" id="JBHFQA010000007">
    <property type="protein sequence ID" value="KAL2095524.1"/>
    <property type="molecule type" value="Genomic_DNA"/>
</dbReference>
<dbReference type="InterPro" id="IPR045249">
    <property type="entry name" value="HARBI1-like"/>
</dbReference>
<keyword evidence="5" id="KW-0479">Metal-binding</keyword>
<evidence type="ECO:0000313" key="9">
    <source>
        <dbReference type="EMBL" id="KAL2095524.1"/>
    </source>
</evidence>
<evidence type="ECO:0000256" key="3">
    <source>
        <dbReference type="ARBA" id="ARBA00006958"/>
    </source>
</evidence>
<gene>
    <name evidence="9" type="ORF">ACEWY4_007672</name>
</gene>
<organism evidence="9 10">
    <name type="scientific">Coilia grayii</name>
    <name type="common">Gray's grenadier anchovy</name>
    <dbReference type="NCBI Taxonomy" id="363190"/>
    <lineage>
        <taxon>Eukaryota</taxon>
        <taxon>Metazoa</taxon>
        <taxon>Chordata</taxon>
        <taxon>Craniata</taxon>
        <taxon>Vertebrata</taxon>
        <taxon>Euteleostomi</taxon>
        <taxon>Actinopterygii</taxon>
        <taxon>Neopterygii</taxon>
        <taxon>Teleostei</taxon>
        <taxon>Clupei</taxon>
        <taxon>Clupeiformes</taxon>
        <taxon>Clupeoidei</taxon>
        <taxon>Engraulidae</taxon>
        <taxon>Coilinae</taxon>
        <taxon>Coilia</taxon>
    </lineage>
</organism>
<sequence length="200" mass="22488">MHLESTNLEYRSISHLFAVGLSTCCLITQEVVTGINVILKPKYLKHPSAAEFRLIAQGFRDRWRFPQVAGAIDGTHIKITAPPDSSSDYFNRKGDYSIILQAVVDHKMVVHDARVFSLSSLYEQGSAGTLLPHHTEMFEGIDVPLFLLGDSAYPLLNWLMKPYPEGGGVTPQQLNFNHRLSQARMTVEPKRPLALPFKRE</sequence>
<protein>
    <recommendedName>
        <fullName evidence="8">DDE Tnp4 domain-containing protein</fullName>
    </recommendedName>
</protein>
<evidence type="ECO:0000256" key="2">
    <source>
        <dbReference type="ARBA" id="ARBA00004123"/>
    </source>
</evidence>
<keyword evidence="7" id="KW-0539">Nucleus</keyword>
<comment type="caution">
    <text evidence="9">The sequence shown here is derived from an EMBL/GenBank/DDBJ whole genome shotgun (WGS) entry which is preliminary data.</text>
</comment>
<evidence type="ECO:0000256" key="5">
    <source>
        <dbReference type="ARBA" id="ARBA00022723"/>
    </source>
</evidence>